<dbReference type="FunFam" id="3.30.160.60:FF:000358">
    <property type="entry name" value="zinc finger protein 24"/>
    <property type="match status" value="1"/>
</dbReference>
<evidence type="ECO:0000256" key="6">
    <source>
        <dbReference type="ARBA" id="ARBA00022833"/>
    </source>
</evidence>
<dbReference type="FunFam" id="3.30.160.60:FF:001158">
    <property type="entry name" value="zinc finger protein 22"/>
    <property type="match status" value="1"/>
</dbReference>
<protein>
    <submittedName>
        <fullName evidence="12">Zinc finger protein 135-like</fullName>
    </submittedName>
</protein>
<feature type="compositionally biased region" description="Polar residues" evidence="10">
    <location>
        <begin position="225"/>
        <end position="241"/>
    </location>
</feature>
<evidence type="ECO:0000256" key="10">
    <source>
        <dbReference type="SAM" id="MobiDB-lite"/>
    </source>
</evidence>
<comment type="subcellular location">
    <subcellularLocation>
        <location evidence="1">Nucleus</location>
    </subcellularLocation>
</comment>
<dbReference type="GO" id="GO:0000981">
    <property type="term" value="F:DNA-binding transcription factor activity, RNA polymerase II-specific"/>
    <property type="evidence" value="ECO:0007669"/>
    <property type="project" value="TreeGrafter"/>
</dbReference>
<keyword evidence="6" id="KW-0862">Zinc</keyword>
<dbReference type="Ensembl" id="ENSCVAT00000008737.1">
    <property type="protein sequence ID" value="ENSCVAP00000022660.1"/>
    <property type="gene ID" value="ENSCVAG00000005485.1"/>
</dbReference>
<dbReference type="Gene3D" id="3.30.160.60">
    <property type="entry name" value="Classic Zinc Finger"/>
    <property type="match status" value="3"/>
</dbReference>
<evidence type="ECO:0000256" key="3">
    <source>
        <dbReference type="ARBA" id="ARBA00022723"/>
    </source>
</evidence>
<feature type="compositionally biased region" description="Basic and acidic residues" evidence="10">
    <location>
        <begin position="119"/>
        <end position="139"/>
    </location>
</feature>
<dbReference type="GeneTree" id="ENSGT01150000286953"/>
<dbReference type="GO" id="GO:0005634">
    <property type="term" value="C:nucleus"/>
    <property type="evidence" value="ECO:0007669"/>
    <property type="project" value="UniProtKB-SubCell"/>
</dbReference>
<dbReference type="SUPFAM" id="SSF57667">
    <property type="entry name" value="beta-beta-alpha zinc fingers"/>
    <property type="match status" value="2"/>
</dbReference>
<feature type="region of interest" description="Disordered" evidence="10">
    <location>
        <begin position="176"/>
        <end position="241"/>
    </location>
</feature>
<evidence type="ECO:0000256" key="7">
    <source>
        <dbReference type="ARBA" id="ARBA00023242"/>
    </source>
</evidence>
<dbReference type="PANTHER" id="PTHR23235">
    <property type="entry name" value="KRUEPPEL-LIKE TRANSCRIPTION FACTOR"/>
    <property type="match status" value="1"/>
</dbReference>
<evidence type="ECO:0000256" key="5">
    <source>
        <dbReference type="ARBA" id="ARBA00022771"/>
    </source>
</evidence>
<dbReference type="InterPro" id="IPR036236">
    <property type="entry name" value="Znf_C2H2_sf"/>
</dbReference>
<reference evidence="12" key="2">
    <citation type="submission" date="2025-09" db="UniProtKB">
        <authorList>
            <consortium name="Ensembl"/>
        </authorList>
    </citation>
    <scope>IDENTIFICATION</scope>
</reference>
<accession>A0A3Q2GCA9</accession>
<keyword evidence="13" id="KW-1185">Reference proteome</keyword>
<keyword evidence="4" id="KW-0677">Repeat</keyword>
<dbReference type="SMART" id="SM00355">
    <property type="entry name" value="ZnF_C2H2"/>
    <property type="match status" value="3"/>
</dbReference>
<dbReference type="InterPro" id="IPR013087">
    <property type="entry name" value="Znf_C2H2_type"/>
</dbReference>
<keyword evidence="9" id="KW-0175">Coiled coil</keyword>
<name>A0A3Q2GCA9_CYPVA</name>
<reference evidence="12" key="1">
    <citation type="submission" date="2025-08" db="UniProtKB">
        <authorList>
            <consortium name="Ensembl"/>
        </authorList>
    </citation>
    <scope>IDENTIFICATION</scope>
</reference>
<dbReference type="FunFam" id="3.30.160.60:FF:001498">
    <property type="entry name" value="Zinc finger protein 404"/>
    <property type="match status" value="1"/>
</dbReference>
<dbReference type="PROSITE" id="PS50157">
    <property type="entry name" value="ZINC_FINGER_C2H2_2"/>
    <property type="match status" value="3"/>
</dbReference>
<dbReference type="PANTHER" id="PTHR23235:SF120">
    <property type="entry name" value="KRUPPEL-LIKE FACTOR 15"/>
    <property type="match status" value="1"/>
</dbReference>
<dbReference type="PROSITE" id="PS00028">
    <property type="entry name" value="ZINC_FINGER_C2H2_1"/>
    <property type="match status" value="3"/>
</dbReference>
<feature type="coiled-coil region" evidence="9">
    <location>
        <begin position="4"/>
        <end position="64"/>
    </location>
</feature>
<dbReference type="AlphaFoldDB" id="A0A3Q2GCA9"/>
<dbReference type="GO" id="GO:0000978">
    <property type="term" value="F:RNA polymerase II cis-regulatory region sequence-specific DNA binding"/>
    <property type="evidence" value="ECO:0007669"/>
    <property type="project" value="TreeGrafter"/>
</dbReference>
<evidence type="ECO:0000256" key="1">
    <source>
        <dbReference type="ARBA" id="ARBA00004123"/>
    </source>
</evidence>
<feature type="compositionally biased region" description="Polar residues" evidence="10">
    <location>
        <begin position="180"/>
        <end position="211"/>
    </location>
</feature>
<feature type="domain" description="C2H2-type" evidence="11">
    <location>
        <begin position="261"/>
        <end position="288"/>
    </location>
</feature>
<keyword evidence="7" id="KW-0539">Nucleus</keyword>
<feature type="domain" description="C2H2-type" evidence="11">
    <location>
        <begin position="317"/>
        <end position="344"/>
    </location>
</feature>
<evidence type="ECO:0000256" key="9">
    <source>
        <dbReference type="SAM" id="Coils"/>
    </source>
</evidence>
<proteinExistence type="inferred from homology"/>
<keyword evidence="5 8" id="KW-0863">Zinc-finger</keyword>
<evidence type="ECO:0000313" key="12">
    <source>
        <dbReference type="Ensembl" id="ENSCVAP00000022660.1"/>
    </source>
</evidence>
<dbReference type="GO" id="GO:0008270">
    <property type="term" value="F:zinc ion binding"/>
    <property type="evidence" value="ECO:0007669"/>
    <property type="project" value="UniProtKB-KW"/>
</dbReference>
<organism evidence="12 13">
    <name type="scientific">Cyprinodon variegatus</name>
    <name type="common">Sheepshead minnow</name>
    <dbReference type="NCBI Taxonomy" id="28743"/>
    <lineage>
        <taxon>Eukaryota</taxon>
        <taxon>Metazoa</taxon>
        <taxon>Chordata</taxon>
        <taxon>Craniata</taxon>
        <taxon>Vertebrata</taxon>
        <taxon>Euteleostomi</taxon>
        <taxon>Actinopterygii</taxon>
        <taxon>Neopterygii</taxon>
        <taxon>Teleostei</taxon>
        <taxon>Neoteleostei</taxon>
        <taxon>Acanthomorphata</taxon>
        <taxon>Ovalentaria</taxon>
        <taxon>Atherinomorphae</taxon>
        <taxon>Cyprinodontiformes</taxon>
        <taxon>Cyprinodontidae</taxon>
        <taxon>Cyprinodon</taxon>
    </lineage>
</organism>
<dbReference type="Proteomes" id="UP000265020">
    <property type="component" value="Unassembled WGS sequence"/>
</dbReference>
<feature type="domain" description="C2H2-type" evidence="11">
    <location>
        <begin position="289"/>
        <end position="316"/>
    </location>
</feature>
<evidence type="ECO:0000313" key="13">
    <source>
        <dbReference type="Proteomes" id="UP000265020"/>
    </source>
</evidence>
<comment type="similarity">
    <text evidence="2">Belongs to the krueppel C2H2-type zinc-finger protein family.</text>
</comment>
<evidence type="ECO:0000256" key="8">
    <source>
        <dbReference type="PROSITE-ProRule" id="PRU00042"/>
    </source>
</evidence>
<dbReference type="Pfam" id="PF00096">
    <property type="entry name" value="zf-C2H2"/>
    <property type="match status" value="2"/>
</dbReference>
<feature type="region of interest" description="Disordered" evidence="10">
    <location>
        <begin position="119"/>
        <end position="151"/>
    </location>
</feature>
<sequence length="408" mass="46260">MSKLERLNARVAKLLTEAVQEVLEVVKETVLEYQQRTSRTQRENESLKRKLHELQVRLTNENRAILCTTKTLVKKPDNVEDRNQDLGLFQQPNPDISREPTLISCIALNLGVKEELKEQEQRVDHKHSGAESRKVRPEEMVETSEELKVSQCATRESDALLSENTTHLPLIKTEAEQAAASCTTPEQQHQQQAERVNLRSSSSSQTPNNPAAPQVGTEQYKPVFVNSNPSPHSRQENANTNRAAVNRSPVCLEQLVKSDLHLCIVCGKTFSRVANLKIHQRCHTGEKPYGCLQCGRCFTQAGDLKKHRRVHTGEKPYYCSQCGKSFSRGENLKRHQRIHIGETLQLQRAWRELQHLCVLEPCPTSLLLGLFKGFVFTQMQLFEPLDILLNTIRSDIGFHVVNLQTGAP</sequence>
<evidence type="ECO:0000259" key="11">
    <source>
        <dbReference type="PROSITE" id="PS50157"/>
    </source>
</evidence>
<keyword evidence="3" id="KW-0479">Metal-binding</keyword>
<evidence type="ECO:0000256" key="4">
    <source>
        <dbReference type="ARBA" id="ARBA00022737"/>
    </source>
</evidence>
<evidence type="ECO:0000256" key="2">
    <source>
        <dbReference type="ARBA" id="ARBA00006991"/>
    </source>
</evidence>